<name>A0A9W6YBE9_9STRA</name>
<accession>A0A9W6YBE9</accession>
<dbReference type="AlphaFoldDB" id="A0A9W6YBE9"/>
<proteinExistence type="predicted"/>
<feature type="region of interest" description="Disordered" evidence="1">
    <location>
        <begin position="26"/>
        <end position="57"/>
    </location>
</feature>
<sequence length="78" mass="8797">MTEQVSELISGTWRDAQSDDRMVFGCNHVDSVPSRDSSDTPTSNRTAEEKQQYSQKKCESVSSKQLFVSGGRKRRVLI</sequence>
<dbReference type="EMBL" id="BSXT01004665">
    <property type="protein sequence ID" value="GMF58486.1"/>
    <property type="molecule type" value="Genomic_DNA"/>
</dbReference>
<reference evidence="2" key="1">
    <citation type="submission" date="2023-04" db="EMBL/GenBank/DDBJ databases">
        <title>Phytophthora fragariaefolia NBRC 109709.</title>
        <authorList>
            <person name="Ichikawa N."/>
            <person name="Sato H."/>
            <person name="Tonouchi N."/>
        </authorList>
    </citation>
    <scope>NUCLEOTIDE SEQUENCE</scope>
    <source>
        <strain evidence="2">NBRC 109709</strain>
    </source>
</reference>
<protein>
    <submittedName>
        <fullName evidence="2">Unnamed protein product</fullName>
    </submittedName>
</protein>
<gene>
    <name evidence="2" type="ORF">Pfra01_002513000</name>
</gene>
<evidence type="ECO:0000313" key="3">
    <source>
        <dbReference type="Proteomes" id="UP001165121"/>
    </source>
</evidence>
<comment type="caution">
    <text evidence="2">The sequence shown here is derived from an EMBL/GenBank/DDBJ whole genome shotgun (WGS) entry which is preliminary data.</text>
</comment>
<evidence type="ECO:0000256" key="1">
    <source>
        <dbReference type="SAM" id="MobiDB-lite"/>
    </source>
</evidence>
<keyword evidence="3" id="KW-1185">Reference proteome</keyword>
<organism evidence="2 3">
    <name type="scientific">Phytophthora fragariaefolia</name>
    <dbReference type="NCBI Taxonomy" id="1490495"/>
    <lineage>
        <taxon>Eukaryota</taxon>
        <taxon>Sar</taxon>
        <taxon>Stramenopiles</taxon>
        <taxon>Oomycota</taxon>
        <taxon>Peronosporomycetes</taxon>
        <taxon>Peronosporales</taxon>
        <taxon>Peronosporaceae</taxon>
        <taxon>Phytophthora</taxon>
    </lineage>
</organism>
<feature type="compositionally biased region" description="Basic and acidic residues" evidence="1">
    <location>
        <begin position="46"/>
        <end position="57"/>
    </location>
</feature>
<dbReference type="Proteomes" id="UP001165121">
    <property type="component" value="Unassembled WGS sequence"/>
</dbReference>
<evidence type="ECO:0000313" key="2">
    <source>
        <dbReference type="EMBL" id="GMF58486.1"/>
    </source>
</evidence>